<sequence length="190" mass="18494">MSVLVTLAALALTVAGSFLPLFVSVVPGVDGADGVGIAVTGWSAESDAAGLPGLDEGNVLAPFARNGAMLVVAAVILAGAAVLTARSFKTAALAPARAASVAAAAFLLATAGSIGTQAIGWTDLFSATGAPAGPGLGYWLVAAGAVFAIVAAILLNLDPRPAPRSGSSADTSTPRYGFPVPEKPSPPAES</sequence>
<keyword evidence="4" id="KW-1185">Reference proteome</keyword>
<evidence type="ECO:0000256" key="2">
    <source>
        <dbReference type="SAM" id="Phobius"/>
    </source>
</evidence>
<feature type="region of interest" description="Disordered" evidence="1">
    <location>
        <begin position="161"/>
        <end position="190"/>
    </location>
</feature>
<keyword evidence="2" id="KW-0812">Transmembrane</keyword>
<evidence type="ECO:0000313" key="4">
    <source>
        <dbReference type="Proteomes" id="UP000250434"/>
    </source>
</evidence>
<keyword evidence="2" id="KW-1133">Transmembrane helix</keyword>
<dbReference type="EMBL" id="CP015163">
    <property type="protein sequence ID" value="AXB46834.1"/>
    <property type="molecule type" value="Genomic_DNA"/>
</dbReference>
<dbReference type="RefSeq" id="WP_113695900.1">
    <property type="nucleotide sequence ID" value="NZ_CP015163.1"/>
</dbReference>
<evidence type="ECO:0000256" key="1">
    <source>
        <dbReference type="SAM" id="MobiDB-lite"/>
    </source>
</evidence>
<feature type="transmembrane region" description="Helical" evidence="2">
    <location>
        <begin position="67"/>
        <end position="85"/>
    </location>
</feature>
<feature type="compositionally biased region" description="Polar residues" evidence="1">
    <location>
        <begin position="165"/>
        <end position="174"/>
    </location>
</feature>
<proteinExistence type="predicted"/>
<organism evidence="3 4">
    <name type="scientific">Amycolatopsis albispora</name>
    <dbReference type="NCBI Taxonomy" id="1804986"/>
    <lineage>
        <taxon>Bacteria</taxon>
        <taxon>Bacillati</taxon>
        <taxon>Actinomycetota</taxon>
        <taxon>Actinomycetes</taxon>
        <taxon>Pseudonocardiales</taxon>
        <taxon>Pseudonocardiaceae</taxon>
        <taxon>Amycolatopsis</taxon>
    </lineage>
</organism>
<dbReference type="Proteomes" id="UP000250434">
    <property type="component" value="Chromosome"/>
</dbReference>
<feature type="compositionally biased region" description="Pro residues" evidence="1">
    <location>
        <begin position="181"/>
        <end position="190"/>
    </location>
</feature>
<feature type="transmembrane region" description="Helical" evidence="2">
    <location>
        <begin position="97"/>
        <end position="116"/>
    </location>
</feature>
<feature type="transmembrane region" description="Helical" evidence="2">
    <location>
        <begin position="136"/>
        <end position="157"/>
    </location>
</feature>
<name>A0A344LFL0_9PSEU</name>
<reference evidence="3 4" key="1">
    <citation type="submission" date="2016-04" db="EMBL/GenBank/DDBJ databases">
        <title>Complete genome sequence and analysis of deep-sea sediment isolate, Amycolatopsis sp. WP1.</title>
        <authorList>
            <person name="Wang H."/>
            <person name="Chen S."/>
            <person name="Wu Q."/>
        </authorList>
    </citation>
    <scope>NUCLEOTIDE SEQUENCE [LARGE SCALE GENOMIC DNA]</scope>
    <source>
        <strain evidence="3 4">WP1</strain>
    </source>
</reference>
<dbReference type="AlphaFoldDB" id="A0A344LFL0"/>
<evidence type="ECO:0000313" key="3">
    <source>
        <dbReference type="EMBL" id="AXB46834.1"/>
    </source>
</evidence>
<dbReference type="KEGG" id="aab:A4R43_33940"/>
<protein>
    <submittedName>
        <fullName evidence="3">Uncharacterized protein</fullName>
    </submittedName>
</protein>
<keyword evidence="2" id="KW-0472">Membrane</keyword>
<accession>A0A344LFL0</accession>
<gene>
    <name evidence="3" type="ORF">A4R43_33940</name>
</gene>